<feature type="chain" id="PRO_5004124193" evidence="6">
    <location>
        <begin position="24"/>
        <end position="435"/>
    </location>
</feature>
<keyword evidence="8" id="KW-1185">Reference proteome</keyword>
<dbReference type="Gene3D" id="3.40.190.10">
    <property type="entry name" value="Periplasmic binding protein-like II"/>
    <property type="match status" value="1"/>
</dbReference>
<dbReference type="SUPFAM" id="SSF53850">
    <property type="entry name" value="Periplasmic binding protein-like II"/>
    <property type="match status" value="1"/>
</dbReference>
<gene>
    <name evidence="7" type="ORF">J416_03016</name>
</gene>
<reference evidence="7 8" key="1">
    <citation type="submission" date="2013-03" db="EMBL/GenBank/DDBJ databases">
        <title>Draft genome sequence of Gracibacillus halophilus YIM-C55.5, a moderately halophilic and thermophilic organism from the Xiaochaidamu salt lake.</title>
        <authorList>
            <person name="Sugumar T."/>
            <person name="Polireddy D.R."/>
            <person name="Antony A."/>
            <person name="Madhava Y.R."/>
            <person name="Sivakumar N."/>
        </authorList>
    </citation>
    <scope>NUCLEOTIDE SEQUENCE [LARGE SCALE GENOMIC DNA]</scope>
    <source>
        <strain evidence="7 8">YIM-C55.5</strain>
    </source>
</reference>
<dbReference type="Proteomes" id="UP000012283">
    <property type="component" value="Unassembled WGS sequence"/>
</dbReference>
<feature type="signal peptide" evidence="6">
    <location>
        <begin position="1"/>
        <end position="23"/>
    </location>
</feature>
<evidence type="ECO:0000256" key="6">
    <source>
        <dbReference type="SAM" id="SignalP"/>
    </source>
</evidence>
<evidence type="ECO:0000256" key="2">
    <source>
        <dbReference type="ARBA" id="ARBA00022729"/>
    </source>
</evidence>
<dbReference type="InterPro" id="IPR006059">
    <property type="entry name" value="SBP"/>
</dbReference>
<evidence type="ECO:0000256" key="5">
    <source>
        <dbReference type="ARBA" id="ARBA00023288"/>
    </source>
</evidence>
<protein>
    <submittedName>
        <fullName evidence="7">Uncharacterized protein</fullName>
    </submittedName>
</protein>
<dbReference type="AlphaFoldDB" id="N4WU50"/>
<dbReference type="PROSITE" id="PS51257">
    <property type="entry name" value="PROKAR_LIPOPROTEIN"/>
    <property type="match status" value="1"/>
</dbReference>
<dbReference type="PANTHER" id="PTHR43649">
    <property type="entry name" value="ARABINOSE-BINDING PROTEIN-RELATED"/>
    <property type="match status" value="1"/>
</dbReference>
<keyword evidence="2 6" id="KW-0732">Signal</keyword>
<dbReference type="PATRIC" id="fig|1308866.3.peg.611"/>
<keyword evidence="4" id="KW-0564">Palmitate</keyword>
<evidence type="ECO:0000256" key="3">
    <source>
        <dbReference type="ARBA" id="ARBA00023136"/>
    </source>
</evidence>
<evidence type="ECO:0000256" key="1">
    <source>
        <dbReference type="ARBA" id="ARBA00022475"/>
    </source>
</evidence>
<accession>N4WU50</accession>
<comment type="caution">
    <text evidence="7">The sequence shown here is derived from an EMBL/GenBank/DDBJ whole genome shotgun (WGS) entry which is preliminary data.</text>
</comment>
<sequence>MNNKWLCVYILIIGIMMLSGCHASFQSYQASNLSNNGQNIDESQSQNNSSDRLVIWTPENVFEHSLSSFQNKYPELEVEIEIIDSNQLVNTYRDSIVNQRVPDVMVIPNQHLGSFSSINGLETLNSKPYVNETFFSKFPKGLLENHKNATDETMYAFPLLYFPYVTFYRADIMDKAGFPSDPDKLSEYLANVDRWLRLAENLKTKDQYMIQSNWAMMGSVLHSADFFDAGYNYLGDEQPMAKAIESSILATEYQLSPYLNIWEENGRQALQNDQLVMFHAPKYVQNSLKDWVPEQKGDWAITDMPFGLSGNEKTSSLSMAIPTDSDNKKAAWEFIRSMSKDMLNMYREMENDPFYRNENLKKTYWDMLSENDRGQPTPLDQQVEMVWEVTLQRISTNQTQINGDTMNQLHQSVNQQIRYDRRSLMNLYNTESTSK</sequence>
<dbReference type="RefSeq" id="WP_003464409.1">
    <property type="nucleotide sequence ID" value="NZ_APML01000012.1"/>
</dbReference>
<evidence type="ECO:0000313" key="8">
    <source>
        <dbReference type="Proteomes" id="UP000012283"/>
    </source>
</evidence>
<evidence type="ECO:0000313" key="7">
    <source>
        <dbReference type="EMBL" id="ENH97890.1"/>
    </source>
</evidence>
<name>N4WU50_9BACI</name>
<keyword evidence="1" id="KW-1003">Cell membrane</keyword>
<dbReference type="Pfam" id="PF01547">
    <property type="entry name" value="SBP_bac_1"/>
    <property type="match status" value="1"/>
</dbReference>
<dbReference type="eggNOG" id="COG1653">
    <property type="taxonomic scope" value="Bacteria"/>
</dbReference>
<keyword evidence="3" id="KW-0472">Membrane</keyword>
<keyword evidence="5" id="KW-0449">Lipoprotein</keyword>
<dbReference type="InterPro" id="IPR050490">
    <property type="entry name" value="Bact_solute-bd_prot1"/>
</dbReference>
<evidence type="ECO:0000256" key="4">
    <source>
        <dbReference type="ARBA" id="ARBA00023139"/>
    </source>
</evidence>
<dbReference type="STRING" id="1308866.J416_03016"/>
<dbReference type="EMBL" id="APML01000012">
    <property type="protein sequence ID" value="ENH97890.1"/>
    <property type="molecule type" value="Genomic_DNA"/>
</dbReference>
<proteinExistence type="predicted"/>
<dbReference type="PANTHER" id="PTHR43649:SF33">
    <property type="entry name" value="POLYGALACTURONAN_RHAMNOGALACTURONAN-BINDING PROTEIN YTCQ"/>
    <property type="match status" value="1"/>
</dbReference>
<organism evidence="7 8">
    <name type="scientific">Gracilibacillus halophilus YIM-C55.5</name>
    <dbReference type="NCBI Taxonomy" id="1308866"/>
    <lineage>
        <taxon>Bacteria</taxon>
        <taxon>Bacillati</taxon>
        <taxon>Bacillota</taxon>
        <taxon>Bacilli</taxon>
        <taxon>Bacillales</taxon>
        <taxon>Bacillaceae</taxon>
        <taxon>Gracilibacillus</taxon>
    </lineage>
</organism>